<dbReference type="PANTHER" id="PTHR47931:SF2">
    <property type="entry name" value="OS01G0228400 PROTEIN"/>
    <property type="match status" value="1"/>
</dbReference>
<reference evidence="3" key="1">
    <citation type="submission" date="2023-05" db="EMBL/GenBank/DDBJ databases">
        <authorList>
            <person name="Huff M."/>
        </authorList>
    </citation>
    <scope>NUCLEOTIDE SEQUENCE</scope>
</reference>
<dbReference type="EMBL" id="OU503054">
    <property type="protein sequence ID" value="CAI9782515.1"/>
    <property type="molecule type" value="Genomic_DNA"/>
</dbReference>
<evidence type="ECO:0000313" key="4">
    <source>
        <dbReference type="Proteomes" id="UP000834106"/>
    </source>
</evidence>
<evidence type="ECO:0008006" key="5">
    <source>
        <dbReference type="Google" id="ProtNLM"/>
    </source>
</evidence>
<gene>
    <name evidence="3" type="ORF">FPE_LOCUS29945</name>
</gene>
<dbReference type="PROSITE" id="PS51375">
    <property type="entry name" value="PPR"/>
    <property type="match status" value="1"/>
</dbReference>
<accession>A0AAD2ECB0</accession>
<dbReference type="InterPro" id="IPR011990">
    <property type="entry name" value="TPR-like_helical_dom_sf"/>
</dbReference>
<name>A0AAD2ECB0_9LAMI</name>
<evidence type="ECO:0000256" key="1">
    <source>
        <dbReference type="ARBA" id="ARBA00022737"/>
    </source>
</evidence>
<dbReference type="Gene3D" id="1.25.40.10">
    <property type="entry name" value="Tetratricopeptide repeat domain"/>
    <property type="match status" value="1"/>
</dbReference>
<keyword evidence="1" id="KW-0677">Repeat</keyword>
<evidence type="ECO:0000256" key="2">
    <source>
        <dbReference type="PROSITE-ProRule" id="PRU00708"/>
    </source>
</evidence>
<evidence type="ECO:0000313" key="3">
    <source>
        <dbReference type="EMBL" id="CAI9782515.1"/>
    </source>
</evidence>
<dbReference type="PANTHER" id="PTHR47931">
    <property type="entry name" value="OS01G0228400 PROTEIN"/>
    <property type="match status" value="1"/>
</dbReference>
<dbReference type="AlphaFoldDB" id="A0AAD2ECB0"/>
<keyword evidence="4" id="KW-1185">Reference proteome</keyword>
<dbReference type="Pfam" id="PF13041">
    <property type="entry name" value="PPR_2"/>
    <property type="match status" value="1"/>
</dbReference>
<sequence length="133" mass="14729">MRLSGVHPNVVILTTIISGWCSMGKMEYTLRTYEKMSEIDISSNLKTFETLIWGYGGSKTSMECQGVPPNYGREGCHPQKKTILLVADVWRSIGFLSESERIWNCTAEDQIVASNVNTDKTHVGLLGLLSGSL</sequence>
<dbReference type="InterPro" id="IPR002885">
    <property type="entry name" value="PPR_rpt"/>
</dbReference>
<organism evidence="3 4">
    <name type="scientific">Fraxinus pennsylvanica</name>
    <dbReference type="NCBI Taxonomy" id="56036"/>
    <lineage>
        <taxon>Eukaryota</taxon>
        <taxon>Viridiplantae</taxon>
        <taxon>Streptophyta</taxon>
        <taxon>Embryophyta</taxon>
        <taxon>Tracheophyta</taxon>
        <taxon>Spermatophyta</taxon>
        <taxon>Magnoliopsida</taxon>
        <taxon>eudicotyledons</taxon>
        <taxon>Gunneridae</taxon>
        <taxon>Pentapetalae</taxon>
        <taxon>asterids</taxon>
        <taxon>lamiids</taxon>
        <taxon>Lamiales</taxon>
        <taxon>Oleaceae</taxon>
        <taxon>Oleeae</taxon>
        <taxon>Fraxinus</taxon>
    </lineage>
</organism>
<dbReference type="Proteomes" id="UP000834106">
    <property type="component" value="Chromosome 19"/>
</dbReference>
<protein>
    <recommendedName>
        <fullName evidence="5">Pentatricopeptide repeat-containing protein</fullName>
    </recommendedName>
</protein>
<proteinExistence type="predicted"/>
<feature type="repeat" description="PPR" evidence="2">
    <location>
        <begin position="9"/>
        <end position="43"/>
    </location>
</feature>